<dbReference type="Pfam" id="PF13561">
    <property type="entry name" value="adh_short_C2"/>
    <property type="match status" value="1"/>
</dbReference>
<dbReference type="InterPro" id="IPR020904">
    <property type="entry name" value="Sc_DH/Rdtase_CS"/>
</dbReference>
<dbReference type="PRINTS" id="PR00080">
    <property type="entry name" value="SDRFAMILY"/>
</dbReference>
<proteinExistence type="inferred from homology"/>
<sequence length="256" mass="26563">MSVQQADWPNLRFDYKNCHVLVTGGTSGIGAGIAEAYRAAGAEVTITGTRPSACDYESDLNGFRYLQLDIENSDNIAAVAAALPRLDILVNNAGFALPSTGLDEYEPDVFERAVRMHLVGGYRMAHGCADKLLKSTLPGGPSIIGIASMSSFFGIDIVPGYGAAKTGVIGLTRALAVHWGGRIRVNAVAAGLTASRMTASTVANPQWSAPTLSRTPAARLGVPQDIAGPVLFLTSAAAGWITGQTLPVDGGYTIAG</sequence>
<reference evidence="2 3" key="1">
    <citation type="submission" date="2018-06" db="EMBL/GenBank/DDBJ databases">
        <title>Bacteria isolated from soil of Wuhan.</title>
        <authorList>
            <person name="Wei X."/>
            <person name="Chunhua H."/>
        </authorList>
    </citation>
    <scope>NUCLEOTIDE SEQUENCE [LARGE SCALE GENOMIC DNA]</scope>
    <source>
        <strain evidence="3">xwS2</strain>
    </source>
</reference>
<dbReference type="PRINTS" id="PR00081">
    <property type="entry name" value="GDHRDH"/>
</dbReference>
<evidence type="ECO:0000313" key="2">
    <source>
        <dbReference type="EMBL" id="RWU18828.1"/>
    </source>
</evidence>
<dbReference type="GO" id="GO:0016616">
    <property type="term" value="F:oxidoreductase activity, acting on the CH-OH group of donors, NAD or NADP as acceptor"/>
    <property type="evidence" value="ECO:0007669"/>
    <property type="project" value="TreeGrafter"/>
</dbReference>
<accession>A0A443ZIY9</accession>
<dbReference type="AlphaFoldDB" id="A0A443ZIY9"/>
<dbReference type="Proteomes" id="UP000288983">
    <property type="component" value="Unassembled WGS sequence"/>
</dbReference>
<dbReference type="OrthoDB" id="9806974at2"/>
<dbReference type="InterPro" id="IPR002347">
    <property type="entry name" value="SDR_fam"/>
</dbReference>
<organism evidence="2 3">
    <name type="scientific">Pseudomonas alkylphenolica</name>
    <dbReference type="NCBI Taxonomy" id="237609"/>
    <lineage>
        <taxon>Bacteria</taxon>
        <taxon>Pseudomonadati</taxon>
        <taxon>Pseudomonadota</taxon>
        <taxon>Gammaproteobacteria</taxon>
        <taxon>Pseudomonadales</taxon>
        <taxon>Pseudomonadaceae</taxon>
        <taxon>Pseudomonas</taxon>
    </lineage>
</organism>
<gene>
    <name evidence="2" type="ORF">DM813_21115</name>
</gene>
<comment type="similarity">
    <text evidence="1">Belongs to the short-chain dehydrogenases/reductases (SDR) family.</text>
</comment>
<name>A0A443ZIY9_9PSED</name>
<dbReference type="SUPFAM" id="SSF51735">
    <property type="entry name" value="NAD(P)-binding Rossmann-fold domains"/>
    <property type="match status" value="1"/>
</dbReference>
<dbReference type="InterPro" id="IPR036291">
    <property type="entry name" value="NAD(P)-bd_dom_sf"/>
</dbReference>
<dbReference type="RefSeq" id="WP_128325312.1">
    <property type="nucleotide sequence ID" value="NZ_QJRG01000048.1"/>
</dbReference>
<comment type="caution">
    <text evidence="2">The sequence shown here is derived from an EMBL/GenBank/DDBJ whole genome shotgun (WGS) entry which is preliminary data.</text>
</comment>
<dbReference type="EMBL" id="QJRG01000048">
    <property type="protein sequence ID" value="RWU18828.1"/>
    <property type="molecule type" value="Genomic_DNA"/>
</dbReference>
<dbReference type="Gene3D" id="3.40.50.720">
    <property type="entry name" value="NAD(P)-binding Rossmann-like Domain"/>
    <property type="match status" value="1"/>
</dbReference>
<dbReference type="PANTHER" id="PTHR42760:SF132">
    <property type="entry name" value="SHORT-CHAIN DEHYDROGENASE_REDUCTASE FAMILY PROTEIN"/>
    <property type="match status" value="1"/>
</dbReference>
<dbReference type="PROSITE" id="PS00061">
    <property type="entry name" value="ADH_SHORT"/>
    <property type="match status" value="1"/>
</dbReference>
<evidence type="ECO:0000313" key="3">
    <source>
        <dbReference type="Proteomes" id="UP000288983"/>
    </source>
</evidence>
<evidence type="ECO:0000256" key="1">
    <source>
        <dbReference type="ARBA" id="ARBA00006484"/>
    </source>
</evidence>
<dbReference type="CDD" id="cd05233">
    <property type="entry name" value="SDR_c"/>
    <property type="match status" value="1"/>
</dbReference>
<dbReference type="PANTHER" id="PTHR42760">
    <property type="entry name" value="SHORT-CHAIN DEHYDROGENASES/REDUCTASES FAMILY MEMBER"/>
    <property type="match status" value="1"/>
</dbReference>
<protein>
    <submittedName>
        <fullName evidence="2">Short-chain dehydrogenase</fullName>
    </submittedName>
</protein>